<dbReference type="Pfam" id="PF04198">
    <property type="entry name" value="Sugar-bind"/>
    <property type="match status" value="1"/>
</dbReference>
<dbReference type="InterPro" id="IPR007324">
    <property type="entry name" value="Sugar-bd_dom_put"/>
</dbReference>
<evidence type="ECO:0000313" key="7">
    <source>
        <dbReference type="Proteomes" id="UP001597542"/>
    </source>
</evidence>
<protein>
    <submittedName>
        <fullName evidence="6">Sugar-binding transcriptional regulator</fullName>
    </submittedName>
</protein>
<gene>
    <name evidence="6" type="ORF">ACFSUT_26140</name>
</gene>
<dbReference type="Gene3D" id="3.40.50.1360">
    <property type="match status" value="1"/>
</dbReference>
<dbReference type="RefSeq" id="WP_344284194.1">
    <property type="nucleotide sequence ID" value="NZ_BAAAHV010000022.1"/>
</dbReference>
<keyword evidence="3" id="KW-0238">DNA-binding</keyword>
<evidence type="ECO:0000256" key="3">
    <source>
        <dbReference type="ARBA" id="ARBA00023125"/>
    </source>
</evidence>
<dbReference type="SUPFAM" id="SSF100950">
    <property type="entry name" value="NagB/RpiA/CoA transferase-like"/>
    <property type="match status" value="1"/>
</dbReference>
<evidence type="ECO:0000259" key="5">
    <source>
        <dbReference type="Pfam" id="PF04198"/>
    </source>
</evidence>
<accession>A0ABW5I403</accession>
<organism evidence="6 7">
    <name type="scientific">Amycolatopsis albidoflavus</name>
    <dbReference type="NCBI Taxonomy" id="102226"/>
    <lineage>
        <taxon>Bacteria</taxon>
        <taxon>Bacillati</taxon>
        <taxon>Actinomycetota</taxon>
        <taxon>Actinomycetes</taxon>
        <taxon>Pseudonocardiales</taxon>
        <taxon>Pseudonocardiaceae</taxon>
        <taxon>Amycolatopsis</taxon>
    </lineage>
</organism>
<proteinExistence type="inferred from homology"/>
<keyword evidence="2" id="KW-0805">Transcription regulation</keyword>
<evidence type="ECO:0000256" key="4">
    <source>
        <dbReference type="ARBA" id="ARBA00023163"/>
    </source>
</evidence>
<dbReference type="InterPro" id="IPR051054">
    <property type="entry name" value="SorC_transcr_regulators"/>
</dbReference>
<dbReference type="EMBL" id="JBHUKQ010000014">
    <property type="protein sequence ID" value="MFD2483785.1"/>
    <property type="molecule type" value="Genomic_DNA"/>
</dbReference>
<feature type="domain" description="Sugar-binding" evidence="5">
    <location>
        <begin position="61"/>
        <end position="307"/>
    </location>
</feature>
<dbReference type="InterPro" id="IPR036388">
    <property type="entry name" value="WH-like_DNA-bd_sf"/>
</dbReference>
<evidence type="ECO:0000256" key="2">
    <source>
        <dbReference type="ARBA" id="ARBA00023015"/>
    </source>
</evidence>
<evidence type="ECO:0000313" key="6">
    <source>
        <dbReference type="EMBL" id="MFD2483785.1"/>
    </source>
</evidence>
<comment type="similarity">
    <text evidence="1">Belongs to the SorC transcriptional regulatory family.</text>
</comment>
<dbReference type="PANTHER" id="PTHR34294">
    <property type="entry name" value="TRANSCRIPTIONAL REGULATOR-RELATED"/>
    <property type="match status" value="1"/>
</dbReference>
<evidence type="ECO:0000256" key="1">
    <source>
        <dbReference type="ARBA" id="ARBA00010466"/>
    </source>
</evidence>
<reference evidence="7" key="1">
    <citation type="journal article" date="2019" name="Int. J. Syst. Evol. Microbiol.">
        <title>The Global Catalogue of Microorganisms (GCM) 10K type strain sequencing project: providing services to taxonomists for standard genome sequencing and annotation.</title>
        <authorList>
            <consortium name="The Broad Institute Genomics Platform"/>
            <consortium name="The Broad Institute Genome Sequencing Center for Infectious Disease"/>
            <person name="Wu L."/>
            <person name="Ma J."/>
        </authorList>
    </citation>
    <scope>NUCLEOTIDE SEQUENCE [LARGE SCALE GENOMIC DNA]</scope>
    <source>
        <strain evidence="7">CGMCC 4.7638</strain>
    </source>
</reference>
<keyword evidence="4" id="KW-0804">Transcription</keyword>
<dbReference type="InterPro" id="IPR037171">
    <property type="entry name" value="NagB/RpiA_transferase-like"/>
</dbReference>
<dbReference type="Proteomes" id="UP001597542">
    <property type="component" value="Unassembled WGS sequence"/>
</dbReference>
<dbReference type="PANTHER" id="PTHR34294:SF1">
    <property type="entry name" value="TRANSCRIPTIONAL REGULATOR LSRR"/>
    <property type="match status" value="1"/>
</dbReference>
<keyword evidence="7" id="KW-1185">Reference proteome</keyword>
<dbReference type="Gene3D" id="1.10.10.10">
    <property type="entry name" value="Winged helix-like DNA-binding domain superfamily/Winged helix DNA-binding domain"/>
    <property type="match status" value="1"/>
</dbReference>
<comment type="caution">
    <text evidence="6">The sequence shown here is derived from an EMBL/GenBank/DDBJ whole genome shotgun (WGS) entry which is preliminary data.</text>
</comment>
<sequence>MGPAELVQATAIARQYYLEGMAKTDIAAQHGISRYKVARILDACVAEGIVRIEITGSAAVDTELSERLRRHYRLKHALVVSGPFPDGEGLRDALGRAAADLLAETLTEDDVLGVAWGRTLDAMARQVKDLPPCRLVQMTGIAGAVQASSVDLIRQLTSVTRGPHHPIYAPLMVSDRHTGEALRRQAGIHAAVSRWPDITVAVVAVDGWSSHGSQVYDVLTDDDREELANLDVASEMCSIFFDRDGRPVPTTLAERTMAIPHSQLGRIPEVIAVAGGTEKTEALQSVLRGSTVTSVVTDAAVATELLAREPETEHERR</sequence>
<name>A0ABW5I403_9PSEU</name>